<evidence type="ECO:0000313" key="2">
    <source>
        <dbReference type="EMBL" id="AMY23157.1"/>
    </source>
</evidence>
<feature type="transmembrane region" description="Helical" evidence="1">
    <location>
        <begin position="388"/>
        <end position="409"/>
    </location>
</feature>
<feature type="transmembrane region" description="Helical" evidence="1">
    <location>
        <begin position="292"/>
        <end position="310"/>
    </location>
</feature>
<feature type="transmembrane region" description="Helical" evidence="1">
    <location>
        <begin position="233"/>
        <end position="254"/>
    </location>
</feature>
<feature type="transmembrane region" description="Helical" evidence="1">
    <location>
        <begin position="156"/>
        <end position="179"/>
    </location>
</feature>
<feature type="transmembrane region" description="Helical" evidence="1">
    <location>
        <begin position="20"/>
        <end position="40"/>
    </location>
</feature>
<evidence type="ECO:0008006" key="4">
    <source>
        <dbReference type="Google" id="ProtNLM"/>
    </source>
</evidence>
<dbReference type="KEGG" id="rhs:A3Q41_01854"/>
<feature type="transmembrane region" description="Helical" evidence="1">
    <location>
        <begin position="456"/>
        <end position="479"/>
    </location>
</feature>
<organism evidence="2 3">
    <name type="scientific">Rhodococcoides fascians</name>
    <name type="common">Rhodococcus fascians</name>
    <dbReference type="NCBI Taxonomy" id="1828"/>
    <lineage>
        <taxon>Bacteria</taxon>
        <taxon>Bacillati</taxon>
        <taxon>Actinomycetota</taxon>
        <taxon>Actinomycetes</taxon>
        <taxon>Mycobacteriales</taxon>
        <taxon>Nocardiaceae</taxon>
        <taxon>Rhodococcoides</taxon>
    </lineage>
</organism>
<protein>
    <recommendedName>
        <fullName evidence="4">ABC transporter permease</fullName>
    </recommendedName>
</protein>
<dbReference type="PATRIC" id="fig|1653479.3.peg.1875"/>
<dbReference type="RefSeq" id="WP_048317938.1">
    <property type="nucleotide sequence ID" value="NZ_CP015220.1"/>
</dbReference>
<evidence type="ECO:0000256" key="1">
    <source>
        <dbReference type="SAM" id="Phobius"/>
    </source>
</evidence>
<feature type="transmembrane region" description="Helical" evidence="1">
    <location>
        <begin position="429"/>
        <end position="449"/>
    </location>
</feature>
<keyword evidence="1" id="KW-1133">Transmembrane helix</keyword>
<feature type="transmembrane region" description="Helical" evidence="1">
    <location>
        <begin position="83"/>
        <end position="101"/>
    </location>
</feature>
<reference evidence="3" key="2">
    <citation type="submission" date="2016-04" db="EMBL/GenBank/DDBJ databases">
        <title>Complete Genome and Plasmid Sequences for Rhodococcus fascians D188 and Draft Sequences for Rhodococcus spp. Isolates PBTS 1 and PBTS 2.</title>
        <authorList>
            <person name="Stamer R."/>
            <person name="Vereecke D."/>
            <person name="Zhang Y."/>
            <person name="Schilkey F."/>
            <person name="Devitt N."/>
            <person name="Randall J."/>
        </authorList>
    </citation>
    <scope>NUCLEOTIDE SEQUENCE [LARGE SCALE GENOMIC DNA]</scope>
    <source>
        <strain evidence="3">PBTS2</strain>
    </source>
</reference>
<feature type="transmembrane region" description="Helical" evidence="1">
    <location>
        <begin position="339"/>
        <end position="360"/>
    </location>
</feature>
<name>A0A143QLA2_RHOFA</name>
<dbReference type="AlphaFoldDB" id="A0A143QLA2"/>
<keyword evidence="3" id="KW-1185">Reference proteome</keyword>
<keyword evidence="1" id="KW-0812">Transmembrane</keyword>
<accession>A0A143QLA2</accession>
<gene>
    <name evidence="2" type="ORF">A3Q41_01854</name>
</gene>
<feature type="transmembrane region" description="Helical" evidence="1">
    <location>
        <begin position="122"/>
        <end position="150"/>
    </location>
</feature>
<feature type="transmembrane region" description="Helical" evidence="1">
    <location>
        <begin position="191"/>
        <end position="213"/>
    </location>
</feature>
<sequence>MNSLSGTAALLRLYLRRDRLVLPIWVVLLGALPLLYAVSFEGLYPTAADRRAFYLGTEAVPAQAALVGPIFGSDLGALVSWRAGLMLTLVPLAAILTVVRHTRGEEDAGRVELVGSTAVGRFAGLTAAVLLAGGGVMATGMLTFVSLWAFGLPVAGSVAFGASIVVVGAVFVGCAGLAAQVASGARAARGYALGVLAAAFVLRAIGDIGSGTLSWFSPIGWSAQVRPFADERWWPLLLSLATATALVAAAFVAANRRDLGSGLRAERRGRVAAVPSLSGPVALAWRLSRGTTVVWTVGLALFGIAIGSSTDGIGDQLGSSAAISDALGKFGGTTIEQSFIAVVLSMVGIMVAAYSASAVLRLHSEEESGLAEIVLATGISRRRWAAGYLLFAVLGPVWLLLVVGLTIGLTYGSATGDVSGELPSVVGGALSQLPAVWVVTAIGVALFGAVPRFATVLWAVLGGFVALGQIGAVVGLPQWSQDISPFTHLPKLPGGEFSVMPSLWLVAVAAAAGGAGSIALRRRDVRG</sequence>
<proteinExistence type="predicted"/>
<dbReference type="EMBL" id="CP015220">
    <property type="protein sequence ID" value="AMY23157.1"/>
    <property type="molecule type" value="Genomic_DNA"/>
</dbReference>
<feature type="transmembrane region" description="Helical" evidence="1">
    <location>
        <begin position="499"/>
        <end position="520"/>
    </location>
</feature>
<keyword evidence="1" id="KW-0472">Membrane</keyword>
<dbReference type="Proteomes" id="UP000076038">
    <property type="component" value="Chromosome"/>
</dbReference>
<evidence type="ECO:0000313" key="3">
    <source>
        <dbReference type="Proteomes" id="UP000076038"/>
    </source>
</evidence>
<reference evidence="2 3" key="1">
    <citation type="journal article" date="2016" name="Genome Announc.">
        <title>Complete Genome and Plasmid Sequences for Rhodococcus fascians D188 and Draft Sequences for Rhodococcus Isolates PBTS 1 and PBTS 2.</title>
        <authorList>
            <person name="Stamler R.A."/>
            <person name="Vereecke D."/>
            <person name="Zhang Y."/>
            <person name="Schilkey F."/>
            <person name="Devitt N."/>
            <person name="Randall J.J."/>
        </authorList>
    </citation>
    <scope>NUCLEOTIDE SEQUENCE [LARGE SCALE GENOMIC DNA]</scope>
    <source>
        <strain evidence="2 3">PBTS2</strain>
    </source>
</reference>